<proteinExistence type="predicted"/>
<dbReference type="Pfam" id="PF13585">
    <property type="entry name" value="CHU_C"/>
    <property type="match status" value="1"/>
</dbReference>
<evidence type="ECO:0008006" key="3">
    <source>
        <dbReference type="Google" id="ProtNLM"/>
    </source>
</evidence>
<reference evidence="1" key="1">
    <citation type="submission" date="2021-04" db="EMBL/GenBank/DDBJ databases">
        <authorList>
            <person name="Rodrigo-Torres L."/>
            <person name="Arahal R. D."/>
            <person name="Lucena T."/>
        </authorList>
    </citation>
    <scope>NUCLEOTIDE SEQUENCE</scope>
    <source>
        <strain evidence="1">AS29M-1</strain>
    </source>
</reference>
<dbReference type="InterPro" id="IPR036116">
    <property type="entry name" value="FN3_sf"/>
</dbReference>
<protein>
    <recommendedName>
        <fullName evidence="3">Gliding motility-associated C-terminal domain-containing protein</fullName>
    </recommendedName>
</protein>
<dbReference type="NCBIfam" id="TIGR04131">
    <property type="entry name" value="Bac_Flav_CTERM"/>
    <property type="match status" value="1"/>
</dbReference>
<dbReference type="EMBL" id="OU015584">
    <property type="protein sequence ID" value="CAG5077677.1"/>
    <property type="molecule type" value="Genomic_DNA"/>
</dbReference>
<dbReference type="SUPFAM" id="SSF49265">
    <property type="entry name" value="Fibronectin type III"/>
    <property type="match status" value="2"/>
</dbReference>
<keyword evidence="2" id="KW-1185">Reference proteome</keyword>
<name>A0A916JK51_9FLAO</name>
<evidence type="ECO:0000313" key="2">
    <source>
        <dbReference type="Proteomes" id="UP000683507"/>
    </source>
</evidence>
<dbReference type="Gene3D" id="2.60.40.10">
    <property type="entry name" value="Immunoglobulins"/>
    <property type="match status" value="3"/>
</dbReference>
<dbReference type="KEGG" id="ptan:CRYO30217_00455"/>
<dbReference type="AlphaFoldDB" id="A0A916JK51"/>
<sequence>MRKLFIILILIAPFVTIFASHNRGGEITYLHLGGNTYEFTITTCTDVGPSAQADRDELYINYGDGTIDTLPRIQEIPQPFDHQKNIYKGIHTFSSAGTYTICMEDPNRNGGILNIDSGNSDNTIFSLQSQLVISPFLGNANNSVQFDECPCPAIACIGVPYCYNPQAVDPDGDSLSYELVAPLGGDCMSLAIGGSYEFPPSVGGGSGSMDEETGTYCWDSPGTVGEFNITFKITEWRNGYPVGYVYRDIQVTVNGNCDNEPPVLNVPGPFCVTTGDNINFNVSATDPDGDVISLTASGNPLSVTSSPATFPTVSSSSSVTGNFDWNTTCDHIKPGIYQVLFAAQDNGDPTFSDYANVDITVLPPVVTGVTATPFGNGVNISWDASSCNNAEGYHIYRTTSPSFSFGDCCDFPSPLDEGFVLVGSVFGASNNSFTDNTSLTLGINYCYVVTAFYNVNQVESCPSDTACASLKKEVPILTHVTVNATDQTNGIDSIMWSKPTELDTNQFPGPYFYNVYQGASINNINNLIGQTASSNFLYQTDTTFTVTGINTQDQEYYFRVELFYDHLGDDSLVGSSNRGGSIFIETTPNDNEILLVWNENVPWINTDYEVYRSSNFGGPYSLIGSTTTQSYRDTGLINGLNYCYYVKSIGYYSNASIINPIENLSQVVCDSPIDLTPPCPPTLTLEGDCELGENILTWNNPNNDCADDVMSYNVYFTPVEGDTMFLIRSLNSNSDTTITHNYNGSVAGCYVVTAIDSVQYGNESDSSNTVCFDNCPEYELPNVFTPNGDGTNDLFHPIFPYKYVESIELEIYNRWGQVIFNTTDPDINWDGKHQESGEPVSDGVYYYLCTVNTIRLSGIEPVVLTGFIHVFENNGQTGN</sequence>
<gene>
    <name evidence="1" type="ORF">CRYO30217_00455</name>
</gene>
<dbReference type="RefSeq" id="WP_258540687.1">
    <property type="nucleotide sequence ID" value="NZ_OU015584.1"/>
</dbReference>
<accession>A0A916JK51</accession>
<dbReference type="InterPro" id="IPR013783">
    <property type="entry name" value="Ig-like_fold"/>
</dbReference>
<organism evidence="1 2">
    <name type="scientific">Parvicella tangerina</name>
    <dbReference type="NCBI Taxonomy" id="2829795"/>
    <lineage>
        <taxon>Bacteria</taxon>
        <taxon>Pseudomonadati</taxon>
        <taxon>Bacteroidota</taxon>
        <taxon>Flavobacteriia</taxon>
        <taxon>Flavobacteriales</taxon>
        <taxon>Parvicellaceae</taxon>
        <taxon>Parvicella</taxon>
    </lineage>
</organism>
<evidence type="ECO:0000313" key="1">
    <source>
        <dbReference type="EMBL" id="CAG5077677.1"/>
    </source>
</evidence>
<dbReference type="InterPro" id="IPR026341">
    <property type="entry name" value="T9SS_type_B"/>
</dbReference>
<dbReference type="Proteomes" id="UP000683507">
    <property type="component" value="Chromosome"/>
</dbReference>